<dbReference type="EMBL" id="JABSTU010000005">
    <property type="protein sequence ID" value="KAH8029578.1"/>
    <property type="molecule type" value="Genomic_DNA"/>
</dbReference>
<evidence type="ECO:0000313" key="3">
    <source>
        <dbReference type="Proteomes" id="UP000821866"/>
    </source>
</evidence>
<organism evidence="2 3">
    <name type="scientific">Rhipicephalus microplus</name>
    <name type="common">Cattle tick</name>
    <name type="synonym">Boophilus microplus</name>
    <dbReference type="NCBI Taxonomy" id="6941"/>
    <lineage>
        <taxon>Eukaryota</taxon>
        <taxon>Metazoa</taxon>
        <taxon>Ecdysozoa</taxon>
        <taxon>Arthropoda</taxon>
        <taxon>Chelicerata</taxon>
        <taxon>Arachnida</taxon>
        <taxon>Acari</taxon>
        <taxon>Parasitiformes</taxon>
        <taxon>Ixodida</taxon>
        <taxon>Ixodoidea</taxon>
        <taxon>Ixodidae</taxon>
        <taxon>Rhipicephalinae</taxon>
        <taxon>Rhipicephalus</taxon>
        <taxon>Boophilus</taxon>
    </lineage>
</organism>
<reference evidence="2" key="1">
    <citation type="journal article" date="2020" name="Cell">
        <title>Large-Scale Comparative Analyses of Tick Genomes Elucidate Their Genetic Diversity and Vector Capacities.</title>
        <authorList>
            <consortium name="Tick Genome and Microbiome Consortium (TIGMIC)"/>
            <person name="Jia N."/>
            <person name="Wang J."/>
            <person name="Shi W."/>
            <person name="Du L."/>
            <person name="Sun Y."/>
            <person name="Zhan W."/>
            <person name="Jiang J.F."/>
            <person name="Wang Q."/>
            <person name="Zhang B."/>
            <person name="Ji P."/>
            <person name="Bell-Sakyi L."/>
            <person name="Cui X.M."/>
            <person name="Yuan T.T."/>
            <person name="Jiang B.G."/>
            <person name="Yang W.F."/>
            <person name="Lam T.T."/>
            <person name="Chang Q.C."/>
            <person name="Ding S.J."/>
            <person name="Wang X.J."/>
            <person name="Zhu J.G."/>
            <person name="Ruan X.D."/>
            <person name="Zhao L."/>
            <person name="Wei J.T."/>
            <person name="Ye R.Z."/>
            <person name="Que T.C."/>
            <person name="Du C.H."/>
            <person name="Zhou Y.H."/>
            <person name="Cheng J.X."/>
            <person name="Dai P.F."/>
            <person name="Guo W.B."/>
            <person name="Han X.H."/>
            <person name="Huang E.J."/>
            <person name="Li L.F."/>
            <person name="Wei W."/>
            <person name="Gao Y.C."/>
            <person name="Liu J.Z."/>
            <person name="Shao H.Z."/>
            <person name="Wang X."/>
            <person name="Wang C.C."/>
            <person name="Yang T.C."/>
            <person name="Huo Q.B."/>
            <person name="Li W."/>
            <person name="Chen H.Y."/>
            <person name="Chen S.E."/>
            <person name="Zhou L.G."/>
            <person name="Ni X.B."/>
            <person name="Tian J.H."/>
            <person name="Sheng Y."/>
            <person name="Liu T."/>
            <person name="Pan Y.S."/>
            <person name="Xia L.Y."/>
            <person name="Li J."/>
            <person name="Zhao F."/>
            <person name="Cao W.C."/>
        </authorList>
    </citation>
    <scope>NUCLEOTIDE SEQUENCE</scope>
    <source>
        <strain evidence="2">Rmic-2018</strain>
    </source>
</reference>
<proteinExistence type="predicted"/>
<reference evidence="2" key="2">
    <citation type="submission" date="2021-09" db="EMBL/GenBank/DDBJ databases">
        <authorList>
            <person name="Jia N."/>
            <person name="Wang J."/>
            <person name="Shi W."/>
            <person name="Du L."/>
            <person name="Sun Y."/>
            <person name="Zhan W."/>
            <person name="Jiang J."/>
            <person name="Wang Q."/>
            <person name="Zhang B."/>
            <person name="Ji P."/>
            <person name="Sakyi L.B."/>
            <person name="Cui X."/>
            <person name="Yuan T."/>
            <person name="Jiang B."/>
            <person name="Yang W."/>
            <person name="Lam T.T.-Y."/>
            <person name="Chang Q."/>
            <person name="Ding S."/>
            <person name="Wang X."/>
            <person name="Zhu J."/>
            <person name="Ruan X."/>
            <person name="Zhao L."/>
            <person name="Wei J."/>
            <person name="Que T."/>
            <person name="Du C."/>
            <person name="Cheng J."/>
            <person name="Dai P."/>
            <person name="Han X."/>
            <person name="Huang E."/>
            <person name="Gao Y."/>
            <person name="Liu J."/>
            <person name="Shao H."/>
            <person name="Ye R."/>
            <person name="Li L."/>
            <person name="Wei W."/>
            <person name="Wang X."/>
            <person name="Wang C."/>
            <person name="Huo Q."/>
            <person name="Li W."/>
            <person name="Guo W."/>
            <person name="Chen H."/>
            <person name="Chen S."/>
            <person name="Zhou L."/>
            <person name="Zhou L."/>
            <person name="Ni X."/>
            <person name="Tian J."/>
            <person name="Zhou Y."/>
            <person name="Sheng Y."/>
            <person name="Liu T."/>
            <person name="Pan Y."/>
            <person name="Xia L."/>
            <person name="Li J."/>
            <person name="Zhao F."/>
            <person name="Cao W."/>
        </authorList>
    </citation>
    <scope>NUCLEOTIDE SEQUENCE</scope>
    <source>
        <strain evidence="2">Rmic-2018</strain>
        <tissue evidence="2">Larvae</tissue>
    </source>
</reference>
<comment type="caution">
    <text evidence="2">The sequence shown here is derived from an EMBL/GenBank/DDBJ whole genome shotgun (WGS) entry which is preliminary data.</text>
</comment>
<gene>
    <name evidence="2" type="ORF">HPB51_001696</name>
</gene>
<keyword evidence="3" id="KW-1185">Reference proteome</keyword>
<dbReference type="InterPro" id="IPR011990">
    <property type="entry name" value="TPR-like_helical_dom_sf"/>
</dbReference>
<dbReference type="VEuPathDB" id="VectorBase:LOC119163850"/>
<accession>A0A9J6E5N4</accession>
<dbReference type="Gene3D" id="1.25.40.10">
    <property type="entry name" value="Tetratricopeptide repeat domain"/>
    <property type="match status" value="1"/>
</dbReference>
<feature type="region of interest" description="Disordered" evidence="1">
    <location>
        <begin position="1"/>
        <end position="30"/>
    </location>
</feature>
<evidence type="ECO:0000313" key="2">
    <source>
        <dbReference type="EMBL" id="KAH8029578.1"/>
    </source>
</evidence>
<feature type="compositionally biased region" description="Basic residues" evidence="1">
    <location>
        <begin position="1"/>
        <end position="12"/>
    </location>
</feature>
<dbReference type="SUPFAM" id="SSF48452">
    <property type="entry name" value="TPR-like"/>
    <property type="match status" value="1"/>
</dbReference>
<dbReference type="AlphaFoldDB" id="A0A9J6E5N4"/>
<dbReference type="Proteomes" id="UP000821866">
    <property type="component" value="Chromosome 3"/>
</dbReference>
<evidence type="ECO:0000256" key="1">
    <source>
        <dbReference type="SAM" id="MobiDB-lite"/>
    </source>
</evidence>
<name>A0A9J6E5N4_RHIMP</name>
<protein>
    <submittedName>
        <fullName evidence="2">Uncharacterized protein</fullName>
    </submittedName>
</protein>
<sequence length="365" mass="40979">MGPHRGRSKFPKRACGTGGNKSKRLSTAKLDAKASVDHSRALQRGLSRLPTDPRLLFKAASGNFDLPSDVIHELLENFVANYFQTSSNMVGLQRKTEDELLKLSGASPRDVCELYETLLTVSDTTSDVQLAWWWYLNYQLEAVVRRDAGSADVVSGLVQRCLESVPTRRHLPGEPRKMWSDYSFTNHMLNLLAAHMTSPRDAADLLWSYLLDRTKQNPALVQRVVELYLQSGDRDRAETVLRAALVPGLQSLRLWQLGIQLAATEGDSYEVHRLFEAAVLSMPYHSDLWCHFLLYELTQGHIEHAQKVVESSSKYQVPGPQEILDSFLAKEGCVTLLRPLSIALPLSELTEEDALKRLGVFLLPP</sequence>